<dbReference type="Proteomes" id="UP001604277">
    <property type="component" value="Unassembled WGS sequence"/>
</dbReference>
<feature type="compositionally biased region" description="Basic residues" evidence="1">
    <location>
        <begin position="109"/>
        <end position="124"/>
    </location>
</feature>
<gene>
    <name evidence="2" type="ORF">Fot_37694</name>
</gene>
<proteinExistence type="predicted"/>
<evidence type="ECO:0000313" key="3">
    <source>
        <dbReference type="Proteomes" id="UP001604277"/>
    </source>
</evidence>
<organism evidence="2 3">
    <name type="scientific">Forsythia ovata</name>
    <dbReference type="NCBI Taxonomy" id="205694"/>
    <lineage>
        <taxon>Eukaryota</taxon>
        <taxon>Viridiplantae</taxon>
        <taxon>Streptophyta</taxon>
        <taxon>Embryophyta</taxon>
        <taxon>Tracheophyta</taxon>
        <taxon>Spermatophyta</taxon>
        <taxon>Magnoliopsida</taxon>
        <taxon>eudicotyledons</taxon>
        <taxon>Gunneridae</taxon>
        <taxon>Pentapetalae</taxon>
        <taxon>asterids</taxon>
        <taxon>lamiids</taxon>
        <taxon>Lamiales</taxon>
        <taxon>Oleaceae</taxon>
        <taxon>Forsythieae</taxon>
        <taxon>Forsythia</taxon>
    </lineage>
</organism>
<evidence type="ECO:0000256" key="1">
    <source>
        <dbReference type="SAM" id="MobiDB-lite"/>
    </source>
</evidence>
<dbReference type="AlphaFoldDB" id="A0ABD1RZT7"/>
<comment type="caution">
    <text evidence="2">The sequence shown here is derived from an EMBL/GenBank/DDBJ whole genome shotgun (WGS) entry which is preliminary data.</text>
</comment>
<keyword evidence="3" id="KW-1185">Reference proteome</keyword>
<evidence type="ECO:0000313" key="2">
    <source>
        <dbReference type="EMBL" id="KAL2493937.1"/>
    </source>
</evidence>
<dbReference type="EMBL" id="JBFOLJ010000011">
    <property type="protein sequence ID" value="KAL2493937.1"/>
    <property type="molecule type" value="Genomic_DNA"/>
</dbReference>
<feature type="region of interest" description="Disordered" evidence="1">
    <location>
        <begin position="101"/>
        <end position="124"/>
    </location>
</feature>
<accession>A0ABD1RZT7</accession>
<reference evidence="3" key="1">
    <citation type="submission" date="2024-07" db="EMBL/GenBank/DDBJ databases">
        <title>Two chromosome-level genome assemblies of Korean endemic species Abeliophyllum distichum and Forsythia ovata (Oleaceae).</title>
        <authorList>
            <person name="Jang H."/>
        </authorList>
    </citation>
    <scope>NUCLEOTIDE SEQUENCE [LARGE SCALE GENOMIC DNA]</scope>
</reference>
<protein>
    <submittedName>
        <fullName evidence="2">Uncharacterized protein</fullName>
    </submittedName>
</protein>
<sequence>MGSQIDTTSSFWKCYFSIEEDARKIDIFDLINASITVASFKKPNDEFRSRRLQIIESLFATDSQAVAKPKKESLLIAEALSKNEIEKSKKKVQILDVKDIVPPPPKLGRSGKPKRGFGSRMKKI</sequence>
<name>A0ABD1RZT7_9LAMI</name>